<feature type="compositionally biased region" description="Polar residues" evidence="1">
    <location>
        <begin position="23"/>
        <end position="51"/>
    </location>
</feature>
<dbReference type="AlphaFoldDB" id="A0A5A7QKQ5"/>
<feature type="compositionally biased region" description="Polar residues" evidence="1">
    <location>
        <begin position="94"/>
        <end position="104"/>
    </location>
</feature>
<evidence type="ECO:0000256" key="1">
    <source>
        <dbReference type="SAM" id="MobiDB-lite"/>
    </source>
</evidence>
<protein>
    <submittedName>
        <fullName evidence="2">RNA-binding (RRM/RBD/RNP motifs) family protein</fullName>
    </submittedName>
</protein>
<feature type="compositionally biased region" description="Low complexity" evidence="1">
    <location>
        <begin position="70"/>
        <end position="85"/>
    </location>
</feature>
<sequence>MEVEGKKDVGSAVAPVSSVKMLTGNNGSLQIDLNGGESNDQNPQLITQNLPSHKPKSPVNWAAPHQAQISSNNSGLSHSRSSPHLTDMGHPSGPHNQNLQSSFASPGMNLPFLGPAPKPISPTPNSVTAHTPARRHPASTLPTTCCQQTDPARPSTTGGAPPPPSGQSANNSEFSLTFETILYSPMSVLSPDWMLDSADSESEFPRSSVMDFRDFRLINADLLFE</sequence>
<evidence type="ECO:0000313" key="2">
    <source>
        <dbReference type="EMBL" id="GER45724.1"/>
    </source>
</evidence>
<comment type="caution">
    <text evidence="2">The sequence shown here is derived from an EMBL/GenBank/DDBJ whole genome shotgun (WGS) entry which is preliminary data.</text>
</comment>
<evidence type="ECO:0000313" key="3">
    <source>
        <dbReference type="Proteomes" id="UP000325081"/>
    </source>
</evidence>
<dbReference type="Proteomes" id="UP000325081">
    <property type="component" value="Unassembled WGS sequence"/>
</dbReference>
<reference evidence="3" key="1">
    <citation type="journal article" date="2019" name="Curr. Biol.">
        <title>Genome Sequence of Striga asiatica Provides Insight into the Evolution of Plant Parasitism.</title>
        <authorList>
            <person name="Yoshida S."/>
            <person name="Kim S."/>
            <person name="Wafula E.K."/>
            <person name="Tanskanen J."/>
            <person name="Kim Y.M."/>
            <person name="Honaas L."/>
            <person name="Yang Z."/>
            <person name="Spallek T."/>
            <person name="Conn C.E."/>
            <person name="Ichihashi Y."/>
            <person name="Cheong K."/>
            <person name="Cui S."/>
            <person name="Der J.P."/>
            <person name="Gundlach H."/>
            <person name="Jiao Y."/>
            <person name="Hori C."/>
            <person name="Ishida J.K."/>
            <person name="Kasahara H."/>
            <person name="Kiba T."/>
            <person name="Kim M.S."/>
            <person name="Koo N."/>
            <person name="Laohavisit A."/>
            <person name="Lee Y.H."/>
            <person name="Lumba S."/>
            <person name="McCourt P."/>
            <person name="Mortimer J.C."/>
            <person name="Mutuku J.M."/>
            <person name="Nomura T."/>
            <person name="Sasaki-Sekimoto Y."/>
            <person name="Seto Y."/>
            <person name="Wang Y."/>
            <person name="Wakatake T."/>
            <person name="Sakakibara H."/>
            <person name="Demura T."/>
            <person name="Yamaguchi S."/>
            <person name="Yoneyama K."/>
            <person name="Manabe R.I."/>
            <person name="Nelson D.C."/>
            <person name="Schulman A.H."/>
            <person name="Timko M.P."/>
            <person name="dePamphilis C.W."/>
            <person name="Choi D."/>
            <person name="Shirasu K."/>
        </authorList>
    </citation>
    <scope>NUCLEOTIDE SEQUENCE [LARGE SCALE GENOMIC DNA]</scope>
    <source>
        <strain evidence="3">cv. UVA1</strain>
    </source>
</reference>
<feature type="region of interest" description="Disordered" evidence="1">
    <location>
        <begin position="1"/>
        <end position="171"/>
    </location>
</feature>
<accession>A0A5A7QKQ5</accession>
<keyword evidence="3" id="KW-1185">Reference proteome</keyword>
<name>A0A5A7QKQ5_STRAF</name>
<feature type="compositionally biased region" description="Polar residues" evidence="1">
    <location>
        <begin position="140"/>
        <end position="150"/>
    </location>
</feature>
<proteinExistence type="predicted"/>
<gene>
    <name evidence="2" type="ORF">STAS_22701</name>
</gene>
<dbReference type="EMBL" id="BKCP01007293">
    <property type="protein sequence ID" value="GER45724.1"/>
    <property type="molecule type" value="Genomic_DNA"/>
</dbReference>
<organism evidence="2 3">
    <name type="scientific">Striga asiatica</name>
    <name type="common">Asiatic witchweed</name>
    <name type="synonym">Buchnera asiatica</name>
    <dbReference type="NCBI Taxonomy" id="4170"/>
    <lineage>
        <taxon>Eukaryota</taxon>
        <taxon>Viridiplantae</taxon>
        <taxon>Streptophyta</taxon>
        <taxon>Embryophyta</taxon>
        <taxon>Tracheophyta</taxon>
        <taxon>Spermatophyta</taxon>
        <taxon>Magnoliopsida</taxon>
        <taxon>eudicotyledons</taxon>
        <taxon>Gunneridae</taxon>
        <taxon>Pentapetalae</taxon>
        <taxon>asterids</taxon>
        <taxon>lamiids</taxon>
        <taxon>Lamiales</taxon>
        <taxon>Orobanchaceae</taxon>
        <taxon>Buchnereae</taxon>
        <taxon>Striga</taxon>
    </lineage>
</organism>